<organism evidence="6 7">
    <name type="scientific">Quercus lobata</name>
    <name type="common">Valley oak</name>
    <dbReference type="NCBI Taxonomy" id="97700"/>
    <lineage>
        <taxon>Eukaryota</taxon>
        <taxon>Viridiplantae</taxon>
        <taxon>Streptophyta</taxon>
        <taxon>Embryophyta</taxon>
        <taxon>Tracheophyta</taxon>
        <taxon>Spermatophyta</taxon>
        <taxon>Magnoliopsida</taxon>
        <taxon>eudicotyledons</taxon>
        <taxon>Gunneridae</taxon>
        <taxon>Pentapetalae</taxon>
        <taxon>rosids</taxon>
        <taxon>fabids</taxon>
        <taxon>Fagales</taxon>
        <taxon>Fagaceae</taxon>
        <taxon>Quercus</taxon>
    </lineage>
</organism>
<dbReference type="InterPro" id="IPR036398">
    <property type="entry name" value="CA_dom_sf"/>
</dbReference>
<evidence type="ECO:0000259" key="5">
    <source>
        <dbReference type="PROSITE" id="PS51144"/>
    </source>
</evidence>
<evidence type="ECO:0000256" key="3">
    <source>
        <dbReference type="ARBA" id="ARBA00006365"/>
    </source>
</evidence>
<feature type="domain" description="Alpha-carbonic anhydrase" evidence="5">
    <location>
        <begin position="1"/>
        <end position="147"/>
    </location>
</feature>
<comment type="similarity">
    <text evidence="3">Belongs to the alpha-class carbonic anhydrase family.</text>
</comment>
<dbReference type="InterPro" id="IPR001148">
    <property type="entry name" value="CA_dom"/>
</dbReference>
<dbReference type="InterPro" id="IPR023561">
    <property type="entry name" value="Carbonic_anhydrase_a-class"/>
</dbReference>
<dbReference type="EMBL" id="LRBV02000007">
    <property type="status" value="NOT_ANNOTATED_CDS"/>
    <property type="molecule type" value="Genomic_DNA"/>
</dbReference>
<evidence type="ECO:0000313" key="6">
    <source>
        <dbReference type="EnsemblPlants" id="QL07p003866:mrna"/>
    </source>
</evidence>
<dbReference type="PROSITE" id="PS51144">
    <property type="entry name" value="ALPHA_CA_2"/>
    <property type="match status" value="1"/>
</dbReference>
<name>A0A7N2M2A5_QUELO</name>
<evidence type="ECO:0000256" key="2">
    <source>
        <dbReference type="ARBA" id="ARBA00004470"/>
    </source>
</evidence>
<evidence type="ECO:0000256" key="1">
    <source>
        <dbReference type="ARBA" id="ARBA00002904"/>
    </source>
</evidence>
<dbReference type="AlphaFoldDB" id="A0A7N2M2A5"/>
<keyword evidence="7" id="KW-1185">Reference proteome</keyword>
<dbReference type="Proteomes" id="UP000594261">
    <property type="component" value="Chromosome 7"/>
</dbReference>
<dbReference type="SUPFAM" id="SSF51069">
    <property type="entry name" value="Carbonic anhydrase"/>
    <property type="match status" value="1"/>
</dbReference>
<dbReference type="Pfam" id="PF00194">
    <property type="entry name" value="Carb_anhydrase"/>
    <property type="match status" value="1"/>
</dbReference>
<comment type="catalytic activity">
    <reaction evidence="4">
        <text>hydrogencarbonate + H(+) = CO2 + H2O</text>
        <dbReference type="Rhea" id="RHEA:10748"/>
        <dbReference type="ChEBI" id="CHEBI:15377"/>
        <dbReference type="ChEBI" id="CHEBI:15378"/>
        <dbReference type="ChEBI" id="CHEBI:16526"/>
        <dbReference type="ChEBI" id="CHEBI:17544"/>
        <dbReference type="EC" id="4.2.1.1"/>
    </reaction>
</comment>
<protein>
    <recommendedName>
        <fullName evidence="5">Alpha-carbonic anhydrase domain-containing protein</fullName>
    </recommendedName>
</protein>
<dbReference type="PANTHER" id="PTHR18952">
    <property type="entry name" value="CARBONIC ANHYDRASE"/>
    <property type="match status" value="1"/>
</dbReference>
<dbReference type="InParanoid" id="A0A7N2M2A5"/>
<proteinExistence type="inferred from homology"/>
<comment type="function">
    <text evidence="1">Reversible hydration of carbon dioxide.</text>
</comment>
<reference evidence="6 7" key="1">
    <citation type="journal article" date="2016" name="G3 (Bethesda)">
        <title>First Draft Assembly and Annotation of the Genome of a California Endemic Oak Quercus lobata Nee (Fagaceae).</title>
        <authorList>
            <person name="Sork V.L."/>
            <person name="Fitz-Gibbon S.T."/>
            <person name="Puiu D."/>
            <person name="Crepeau M."/>
            <person name="Gugger P.F."/>
            <person name="Sherman R."/>
            <person name="Stevens K."/>
            <person name="Langley C.H."/>
            <person name="Pellegrini M."/>
            <person name="Salzberg S.L."/>
        </authorList>
    </citation>
    <scope>NUCLEOTIDE SEQUENCE [LARGE SCALE GENOMIC DNA]</scope>
    <source>
        <strain evidence="6 7">cv. SW786</strain>
    </source>
</reference>
<dbReference type="GO" id="GO:0004089">
    <property type="term" value="F:carbonate dehydratase activity"/>
    <property type="evidence" value="ECO:0007669"/>
    <property type="project" value="UniProtKB-EC"/>
</dbReference>
<dbReference type="EnsemblPlants" id="QL07p003866:mrna">
    <property type="protein sequence ID" value="QL07p003866:mrna"/>
    <property type="gene ID" value="QL07p003866"/>
</dbReference>
<comment type="subcellular location">
    <subcellularLocation>
        <location evidence="2">Plastid</location>
        <location evidence="2">Chloroplast stroma</location>
    </subcellularLocation>
</comment>
<sequence length="155" mass="17762">MLRSSSGIREARKEKGSAQSRWSKKLGGLRLFTAWRAAERFYTEGFGFLFNNTSRLFHHIKSVGEEEIDLGMMNPSAINFESKEYYRYIGSLTIPPCTEGVTWTIIKKVMTVSREQVAALRRAVHDGYESNSRPTQKLGEREVRFYTKKKLKGSG</sequence>
<dbReference type="Gramene" id="QL07p003866:mrna">
    <property type="protein sequence ID" value="QL07p003866:mrna"/>
    <property type="gene ID" value="QL07p003866"/>
</dbReference>
<dbReference type="GO" id="GO:0008270">
    <property type="term" value="F:zinc ion binding"/>
    <property type="evidence" value="ECO:0007669"/>
    <property type="project" value="InterPro"/>
</dbReference>
<dbReference type="SMART" id="SM01057">
    <property type="entry name" value="Carb_anhydrase"/>
    <property type="match status" value="1"/>
</dbReference>
<dbReference type="CDD" id="cd03124">
    <property type="entry name" value="alpha_CA_prokaryotic_like"/>
    <property type="match status" value="1"/>
</dbReference>
<dbReference type="GO" id="GO:0009570">
    <property type="term" value="C:chloroplast stroma"/>
    <property type="evidence" value="ECO:0007669"/>
    <property type="project" value="UniProtKB-SubCell"/>
</dbReference>
<dbReference type="PANTHER" id="PTHR18952:SF271">
    <property type="entry name" value="ALPHA CARBONIC ANHYDRASE 4-RELATED"/>
    <property type="match status" value="1"/>
</dbReference>
<dbReference type="InterPro" id="IPR041891">
    <property type="entry name" value="Alpha_CA_prokaryot-like"/>
</dbReference>
<evidence type="ECO:0000256" key="4">
    <source>
        <dbReference type="ARBA" id="ARBA00048348"/>
    </source>
</evidence>
<dbReference type="GO" id="GO:0006730">
    <property type="term" value="P:one-carbon metabolic process"/>
    <property type="evidence" value="ECO:0007669"/>
    <property type="project" value="TreeGrafter"/>
</dbReference>
<accession>A0A7N2M2A5</accession>
<dbReference type="Gene3D" id="3.10.200.10">
    <property type="entry name" value="Alpha carbonic anhydrase"/>
    <property type="match status" value="1"/>
</dbReference>
<reference evidence="6" key="2">
    <citation type="submission" date="2021-01" db="UniProtKB">
        <authorList>
            <consortium name="EnsemblPlants"/>
        </authorList>
    </citation>
    <scope>IDENTIFICATION</scope>
</reference>
<evidence type="ECO:0000313" key="7">
    <source>
        <dbReference type="Proteomes" id="UP000594261"/>
    </source>
</evidence>